<evidence type="ECO:0000256" key="7">
    <source>
        <dbReference type="ARBA" id="ARBA00022692"/>
    </source>
</evidence>
<protein>
    <recommendedName>
        <fullName evidence="20">FAD-binding FR-type domain-containing protein</fullName>
    </recommendedName>
</protein>
<feature type="transmembrane region" description="Helical" evidence="18">
    <location>
        <begin position="365"/>
        <end position="382"/>
    </location>
</feature>
<evidence type="ECO:0000256" key="13">
    <source>
        <dbReference type="ARBA" id="ARBA00023004"/>
    </source>
</evidence>
<evidence type="ECO:0000256" key="18">
    <source>
        <dbReference type="SAM" id="Phobius"/>
    </source>
</evidence>
<keyword evidence="10" id="KW-0249">Electron transport</keyword>
<comment type="subcellular location">
    <subcellularLocation>
        <location evidence="2">Membrane</location>
        <topology evidence="2">Multi-pass membrane protein</topology>
    </subcellularLocation>
</comment>
<dbReference type="GO" id="GO:0000293">
    <property type="term" value="F:ferric-chelate reductase activity"/>
    <property type="evidence" value="ECO:0007669"/>
    <property type="project" value="UniProtKB-ARBA"/>
</dbReference>
<comment type="caution">
    <text evidence="21">The sequence shown here is derived from an EMBL/GenBank/DDBJ whole genome shotgun (WGS) entry which is preliminary data.</text>
</comment>
<keyword evidence="6" id="KW-0285">Flavoprotein</keyword>
<dbReference type="GO" id="GO:0005886">
    <property type="term" value="C:plasma membrane"/>
    <property type="evidence" value="ECO:0007669"/>
    <property type="project" value="TreeGrafter"/>
</dbReference>
<evidence type="ECO:0000256" key="5">
    <source>
        <dbReference type="ARBA" id="ARBA00022617"/>
    </source>
</evidence>
<keyword evidence="8" id="KW-0274">FAD</keyword>
<keyword evidence="12" id="KW-0560">Oxidoreductase</keyword>
<evidence type="ECO:0000256" key="15">
    <source>
        <dbReference type="ARBA" id="ARBA00023136"/>
    </source>
</evidence>
<proteinExistence type="inferred from homology"/>
<dbReference type="InterPro" id="IPR051410">
    <property type="entry name" value="Ferric/Cupric_Reductase"/>
</dbReference>
<dbReference type="AlphaFoldDB" id="A0AAV5QW80"/>
<evidence type="ECO:0000256" key="14">
    <source>
        <dbReference type="ARBA" id="ARBA00023065"/>
    </source>
</evidence>
<dbReference type="Pfam" id="PF01794">
    <property type="entry name" value="Ferric_reduct"/>
    <property type="match status" value="1"/>
</dbReference>
<feature type="chain" id="PRO_5043775330" description="FAD-binding FR-type domain-containing protein" evidence="19">
    <location>
        <begin position="23"/>
        <end position="767"/>
    </location>
</feature>
<keyword evidence="13" id="KW-0408">Iron</keyword>
<dbReference type="Pfam" id="PF08030">
    <property type="entry name" value="NAD_binding_6"/>
    <property type="match status" value="1"/>
</dbReference>
<dbReference type="GO" id="GO:0006826">
    <property type="term" value="P:iron ion transport"/>
    <property type="evidence" value="ECO:0007669"/>
    <property type="project" value="TreeGrafter"/>
</dbReference>
<comment type="similarity">
    <text evidence="3">Belongs to the ferric reductase (FRE) family.</text>
</comment>
<evidence type="ECO:0000256" key="2">
    <source>
        <dbReference type="ARBA" id="ARBA00004141"/>
    </source>
</evidence>
<keyword evidence="5" id="KW-0479">Metal-binding</keyword>
<keyword evidence="15 18" id="KW-0472">Membrane</keyword>
<dbReference type="PROSITE" id="PS51384">
    <property type="entry name" value="FAD_FR"/>
    <property type="match status" value="1"/>
</dbReference>
<feature type="transmembrane region" description="Helical" evidence="18">
    <location>
        <begin position="259"/>
        <end position="279"/>
    </location>
</feature>
<evidence type="ECO:0000256" key="8">
    <source>
        <dbReference type="ARBA" id="ARBA00022827"/>
    </source>
</evidence>
<comment type="cofactor">
    <cofactor evidence="1">
        <name>FAD</name>
        <dbReference type="ChEBI" id="CHEBI:57692"/>
    </cofactor>
</comment>
<keyword evidence="7 18" id="KW-0812">Transmembrane</keyword>
<dbReference type="SFLD" id="SFLDS00052">
    <property type="entry name" value="Ferric_Reductase_Domain"/>
    <property type="match status" value="1"/>
</dbReference>
<dbReference type="RefSeq" id="XP_064855716.1">
    <property type="nucleotide sequence ID" value="XM_064999644.1"/>
</dbReference>
<evidence type="ECO:0000256" key="6">
    <source>
        <dbReference type="ARBA" id="ARBA00022630"/>
    </source>
</evidence>
<dbReference type="Gene3D" id="3.40.50.80">
    <property type="entry name" value="Nucleotide-binding domain of ferredoxin-NADP reductase (FNR) module"/>
    <property type="match status" value="1"/>
</dbReference>
<evidence type="ECO:0000256" key="19">
    <source>
        <dbReference type="SAM" id="SignalP"/>
    </source>
</evidence>
<dbReference type="InterPro" id="IPR013130">
    <property type="entry name" value="Fe3_Rdtase_TM_dom"/>
</dbReference>
<dbReference type="InterPro" id="IPR013112">
    <property type="entry name" value="FAD-bd_8"/>
</dbReference>
<evidence type="ECO:0000256" key="11">
    <source>
        <dbReference type="ARBA" id="ARBA00022989"/>
    </source>
</evidence>
<dbReference type="InterPro" id="IPR039261">
    <property type="entry name" value="FNR_nucleotide-bd"/>
</dbReference>
<dbReference type="SUPFAM" id="SSF52343">
    <property type="entry name" value="Ferredoxin reductase-like, C-terminal NADP-linked domain"/>
    <property type="match status" value="1"/>
</dbReference>
<dbReference type="InterPro" id="IPR013121">
    <property type="entry name" value="Fe_red_NAD-bd_6"/>
</dbReference>
<keyword evidence="11 18" id="KW-1133">Transmembrane helix</keyword>
<evidence type="ECO:0000256" key="3">
    <source>
        <dbReference type="ARBA" id="ARBA00006278"/>
    </source>
</evidence>
<feature type="region of interest" description="Disordered" evidence="17">
    <location>
        <begin position="648"/>
        <end position="671"/>
    </location>
</feature>
<name>A0AAV5QW80_9ASCO</name>
<evidence type="ECO:0000313" key="22">
    <source>
        <dbReference type="Proteomes" id="UP001360560"/>
    </source>
</evidence>
<dbReference type="PANTHER" id="PTHR32361:SF9">
    <property type="entry name" value="FERRIC REDUCTASE TRANSMEMBRANE COMPONENT 3-RELATED"/>
    <property type="match status" value="1"/>
</dbReference>
<dbReference type="InterPro" id="IPR017927">
    <property type="entry name" value="FAD-bd_FR_type"/>
</dbReference>
<dbReference type="GeneID" id="90076709"/>
<keyword evidence="9" id="KW-0521">NADP</keyword>
<feature type="compositionally biased region" description="Low complexity" evidence="17">
    <location>
        <begin position="654"/>
        <end position="663"/>
    </location>
</feature>
<feature type="transmembrane region" description="Helical" evidence="18">
    <location>
        <begin position="336"/>
        <end position="358"/>
    </location>
</feature>
<evidence type="ECO:0000256" key="16">
    <source>
        <dbReference type="ARBA" id="ARBA00023180"/>
    </source>
</evidence>
<keyword evidence="19" id="KW-0732">Signal</keyword>
<dbReference type="Pfam" id="PF08022">
    <property type="entry name" value="FAD_binding_8"/>
    <property type="match status" value="1"/>
</dbReference>
<gene>
    <name evidence="21" type="ORF">DASC09_060600</name>
</gene>
<dbReference type="SFLD" id="SFLDG01168">
    <property type="entry name" value="Ferric_reductase_subgroup_(FRE"/>
    <property type="match status" value="1"/>
</dbReference>
<evidence type="ECO:0000259" key="20">
    <source>
        <dbReference type="PROSITE" id="PS51384"/>
    </source>
</evidence>
<dbReference type="EMBL" id="BTFZ01000020">
    <property type="protein sequence ID" value="GMM38721.1"/>
    <property type="molecule type" value="Genomic_DNA"/>
</dbReference>
<feature type="signal peptide" evidence="19">
    <location>
        <begin position="1"/>
        <end position="22"/>
    </location>
</feature>
<feature type="domain" description="FAD-binding FR-type" evidence="20">
    <location>
        <begin position="402"/>
        <end position="528"/>
    </location>
</feature>
<keyword evidence="4" id="KW-0813">Transport</keyword>
<feature type="transmembrane region" description="Helical" evidence="18">
    <location>
        <begin position="226"/>
        <end position="247"/>
    </location>
</feature>
<keyword evidence="16" id="KW-0325">Glycoprotein</keyword>
<evidence type="ECO:0000313" key="21">
    <source>
        <dbReference type="EMBL" id="GMM38721.1"/>
    </source>
</evidence>
<dbReference type="GO" id="GO:0015677">
    <property type="term" value="P:copper ion import"/>
    <property type="evidence" value="ECO:0007669"/>
    <property type="project" value="TreeGrafter"/>
</dbReference>
<dbReference type="CDD" id="cd06186">
    <property type="entry name" value="NOX_Duox_like_FAD_NADP"/>
    <property type="match status" value="1"/>
</dbReference>
<accession>A0AAV5QW80</accession>
<reference evidence="21 22" key="1">
    <citation type="journal article" date="2023" name="Elife">
        <title>Identification of key yeast species and microbe-microbe interactions impacting larval growth of Drosophila in the wild.</title>
        <authorList>
            <person name="Mure A."/>
            <person name="Sugiura Y."/>
            <person name="Maeda R."/>
            <person name="Honda K."/>
            <person name="Sakurai N."/>
            <person name="Takahashi Y."/>
            <person name="Watada M."/>
            <person name="Katoh T."/>
            <person name="Gotoh A."/>
            <person name="Gotoh Y."/>
            <person name="Taniguchi I."/>
            <person name="Nakamura K."/>
            <person name="Hayashi T."/>
            <person name="Katayama T."/>
            <person name="Uemura T."/>
            <person name="Hattori Y."/>
        </authorList>
    </citation>
    <scope>NUCLEOTIDE SEQUENCE [LARGE SCALE GENOMIC DNA]</scope>
    <source>
        <strain evidence="21 22">SC-9</strain>
    </source>
</reference>
<evidence type="ECO:0000256" key="10">
    <source>
        <dbReference type="ARBA" id="ARBA00022982"/>
    </source>
</evidence>
<sequence length="767" mass="86483">MIFYNQSIFLLVVLCQSIFTSAYVPVFGENVIIYKSCYSAMNELTFGKHNLTYCSYPPMIGTLIVCINDHSPNEKLRKQALAYVDKTCKSNTDHQEIYNNATEYLDSNGYFNYLANDTNASPSYSPMTIPVSIFSEWHEVYSCFYQNYNRSSYYGYAIISYWFLCLIIAMVFNFFQRTGLINKFYGPVSRWIQSKLIMPTLFNTSHKKPLTIFTGFSVMLPARLEFLTIMGYFILHIVFLSIGWSQVDSNHPKLSTERMLAARTGVLAVAHFPLMFLFAGKNNFLSSLTGIPYDSFLHFHRATARVMAIDSLIHAVCYIHQTSVTSTWTNLVTMKFGAFGILALVACWIMVFFSGYSIRARMYEIFLVVHIVLAVVFVVGAWRHTAGLGYQEYTYTAVALWVFDRLLRVLRIIQFGFGHNTQFDIVSEDTVRIVIDKPNGFAGLGWGKFGQWDITAGQYCYCYFSFPGYFYQSHPFTATTFSSSSQQNRIAFYVKRKTGVTDKLYQAVAAKKFPKVFVEGPYGSTPPIFQYKNNLLIAGGNGIPGPFSQAVKLSNSITSMEMEECSKTSRNVQLLWISQSLESVKWFEKQILSLAASPTVKVVLCLTQETKESLEFSRSKTPGSPISAVQSTSSLYGMTPFTTLSDKINATNESSSSTPAISSENEKTKSQIECNDSDFEGSEYTKVFRDDEDILDSAVIVRAGRPNIHDFIGEYLGDGDDDSCYGSVSISSCGPAAMCDSIRQSISSQVIHYKKGRVDYFEESQAW</sequence>
<evidence type="ECO:0000256" key="12">
    <source>
        <dbReference type="ARBA" id="ARBA00023002"/>
    </source>
</evidence>
<dbReference type="PANTHER" id="PTHR32361">
    <property type="entry name" value="FERRIC/CUPRIC REDUCTASE TRANSMEMBRANE COMPONENT"/>
    <property type="match status" value="1"/>
</dbReference>
<evidence type="ECO:0000256" key="4">
    <source>
        <dbReference type="ARBA" id="ARBA00022448"/>
    </source>
</evidence>
<evidence type="ECO:0000256" key="1">
    <source>
        <dbReference type="ARBA" id="ARBA00001974"/>
    </source>
</evidence>
<evidence type="ECO:0000256" key="17">
    <source>
        <dbReference type="SAM" id="MobiDB-lite"/>
    </source>
</evidence>
<dbReference type="Proteomes" id="UP001360560">
    <property type="component" value="Unassembled WGS sequence"/>
</dbReference>
<evidence type="ECO:0000256" key="9">
    <source>
        <dbReference type="ARBA" id="ARBA00022857"/>
    </source>
</evidence>
<dbReference type="GO" id="GO:0006879">
    <property type="term" value="P:intracellular iron ion homeostasis"/>
    <property type="evidence" value="ECO:0007669"/>
    <property type="project" value="TreeGrafter"/>
</dbReference>
<keyword evidence="5" id="KW-0349">Heme</keyword>
<organism evidence="21 22">
    <name type="scientific">Saccharomycopsis crataegensis</name>
    <dbReference type="NCBI Taxonomy" id="43959"/>
    <lineage>
        <taxon>Eukaryota</taxon>
        <taxon>Fungi</taxon>
        <taxon>Dikarya</taxon>
        <taxon>Ascomycota</taxon>
        <taxon>Saccharomycotina</taxon>
        <taxon>Saccharomycetes</taxon>
        <taxon>Saccharomycopsidaceae</taxon>
        <taxon>Saccharomycopsis</taxon>
    </lineage>
</organism>
<keyword evidence="22" id="KW-1185">Reference proteome</keyword>
<keyword evidence="14" id="KW-0406">Ion transport</keyword>
<feature type="transmembrane region" description="Helical" evidence="18">
    <location>
        <begin position="153"/>
        <end position="175"/>
    </location>
</feature>